<comment type="caution">
    <text evidence="2">The sequence shown here is derived from an EMBL/GenBank/DDBJ whole genome shotgun (WGS) entry which is preliminary data.</text>
</comment>
<reference evidence="2 3" key="1">
    <citation type="submission" date="2018-09" db="EMBL/GenBank/DDBJ databases">
        <title>Characterization of the phylogenetic diversity of five novel species belonging to the genus Bifidobacterium.</title>
        <authorList>
            <person name="Lugli G.A."/>
            <person name="Duranti S."/>
            <person name="Milani C."/>
        </authorList>
    </citation>
    <scope>NUCLEOTIDE SEQUENCE [LARGE SCALE GENOMIC DNA]</scope>
    <source>
        <strain evidence="2 3">2028B</strain>
    </source>
</reference>
<evidence type="ECO:0000313" key="2">
    <source>
        <dbReference type="EMBL" id="RSX51141.1"/>
    </source>
</evidence>
<keyword evidence="3" id="KW-1185">Reference proteome</keyword>
<gene>
    <name evidence="2" type="ORF">D2E23_0986</name>
</gene>
<dbReference type="EMBL" id="QXGJ01000004">
    <property type="protein sequence ID" value="RSX51141.1"/>
    <property type="molecule type" value="Genomic_DNA"/>
</dbReference>
<sequence>MTPSHTTFKIKLAKDDAQQRTAFTLAQQRNDGDDAGDDGIHRTQDAKNAPHVPS</sequence>
<proteinExistence type="predicted"/>
<evidence type="ECO:0000256" key="1">
    <source>
        <dbReference type="SAM" id="MobiDB-lite"/>
    </source>
</evidence>
<feature type="region of interest" description="Disordered" evidence="1">
    <location>
        <begin position="24"/>
        <end position="54"/>
    </location>
</feature>
<organism evidence="2 3">
    <name type="scientific">Bifidobacterium callimiconis</name>
    <dbReference type="NCBI Taxonomy" id="2306973"/>
    <lineage>
        <taxon>Bacteria</taxon>
        <taxon>Bacillati</taxon>
        <taxon>Actinomycetota</taxon>
        <taxon>Actinomycetes</taxon>
        <taxon>Bifidobacteriales</taxon>
        <taxon>Bifidobacteriaceae</taxon>
        <taxon>Bifidobacterium</taxon>
    </lineage>
</organism>
<evidence type="ECO:0000313" key="3">
    <source>
        <dbReference type="Proteomes" id="UP000288607"/>
    </source>
</evidence>
<dbReference type="AlphaFoldDB" id="A0A430FEE6"/>
<name>A0A430FEE6_9BIFI</name>
<accession>A0A430FEE6</accession>
<protein>
    <submittedName>
        <fullName evidence="2">Uncharacterized protein</fullName>
    </submittedName>
</protein>
<dbReference type="Proteomes" id="UP000288607">
    <property type="component" value="Unassembled WGS sequence"/>
</dbReference>